<evidence type="ECO:0000256" key="4">
    <source>
        <dbReference type="ARBA" id="ARBA00022618"/>
    </source>
</evidence>
<dbReference type="InterPro" id="IPR016024">
    <property type="entry name" value="ARM-type_fold"/>
</dbReference>
<feature type="compositionally biased region" description="Polar residues" evidence="8">
    <location>
        <begin position="1147"/>
        <end position="1159"/>
    </location>
</feature>
<evidence type="ECO:0000256" key="1">
    <source>
        <dbReference type="ARBA" id="ARBA00004286"/>
    </source>
</evidence>
<organism evidence="10 11">
    <name type="scientific">Adineta ricciae</name>
    <name type="common">Rotifer</name>
    <dbReference type="NCBI Taxonomy" id="249248"/>
    <lineage>
        <taxon>Eukaryota</taxon>
        <taxon>Metazoa</taxon>
        <taxon>Spiralia</taxon>
        <taxon>Gnathifera</taxon>
        <taxon>Rotifera</taxon>
        <taxon>Eurotatoria</taxon>
        <taxon>Bdelloidea</taxon>
        <taxon>Adinetida</taxon>
        <taxon>Adinetidae</taxon>
        <taxon>Adineta</taxon>
    </lineage>
</organism>
<evidence type="ECO:0000256" key="7">
    <source>
        <dbReference type="ARBA" id="ARBA00023306"/>
    </source>
</evidence>
<dbReference type="GO" id="GO:0005737">
    <property type="term" value="C:cytoplasm"/>
    <property type="evidence" value="ECO:0007669"/>
    <property type="project" value="TreeGrafter"/>
</dbReference>
<feature type="domain" description="Nuclear condensin complex subunit 3 C-terminal" evidence="9">
    <location>
        <begin position="583"/>
        <end position="911"/>
    </location>
</feature>
<reference evidence="10" key="1">
    <citation type="submission" date="2021-02" db="EMBL/GenBank/DDBJ databases">
        <authorList>
            <person name="Nowell W R."/>
        </authorList>
    </citation>
    <scope>NUCLEOTIDE SEQUENCE</scope>
</reference>
<keyword evidence="6" id="KW-0226">DNA condensation</keyword>
<dbReference type="PANTHER" id="PTHR14418">
    <property type="entry name" value="CONDENSIN COMPLEX SUBUNIT 3-RELATED"/>
    <property type="match status" value="1"/>
</dbReference>
<dbReference type="GO" id="GO:0000796">
    <property type="term" value="C:condensin complex"/>
    <property type="evidence" value="ECO:0007669"/>
    <property type="project" value="InterPro"/>
</dbReference>
<feature type="region of interest" description="Disordered" evidence="8">
    <location>
        <begin position="1014"/>
        <end position="1195"/>
    </location>
</feature>
<dbReference type="GO" id="GO:0000793">
    <property type="term" value="C:condensed chromosome"/>
    <property type="evidence" value="ECO:0007669"/>
    <property type="project" value="TreeGrafter"/>
</dbReference>
<protein>
    <recommendedName>
        <fullName evidence="9">Nuclear condensin complex subunit 3 C-terminal domain-containing protein</fullName>
    </recommendedName>
</protein>
<sequence length="1195" mass="135661">MEKTIRNILDQAQNNNIRHGEHIKALADLYVKCDQQAFHDDFLRCIASTIIAPSNSTFVAHALQFISSFLTIEIGSLTNSNDDSQHNDSIQGDLFHPILPRVIQFFDEHKNHPSDYVRANICVLIGQTLEKMAENAELDGDLFELLVNICLDRMNDRSYQVRAQAAKASGRLQNTKDPDDLITKRLIWLMDHDSHPLVRKESLRSIAITRSNLPHFLRRLTDTNATVRLCAYNVFAQKVQTLKVLPTKERCNIVRMGMEDPEEPVVRAFVECVVHTWIDKLPVPPGADLTQHPDAHKTITGFLKMIDVMNIGEQTGRILKMLFDDNLTKHYDHFKDTFISEKKLIEVEQLDCESAFFWQHLVEYLSRSDEHSEKLEAILPELVDLVDVIYELIGSYHDDSSSDSVSAEINFVVDCVLHVMVHCKFDDLAGRYRVETLCRDMFFMEEIHPTTYKMVMNIMKKIEPKFEHRQRKTIEMLADLEKRENRCTEHILADRKSEHEIITLRERQSALQDSLHRIRDHEIASQNVDERVRLEKDLNEVKDRLSRYDQTIISTQSQSHMSGITSAGDRSIADHRNFMLVKRLTILCELLSTTMPNKILPPSFVTYARDLGVSSLMSLDIPVRRHAVRVLGLLAVYDKQLMMENLELINKVIENDASVVVIEGLNALGDMFIRHNALSMMKNLNNTRPVIQAIEQGFHLVAQMVDSRILNVRLTALTNMIKLFFVGQINSGEAFAKLIVAWYDQSTDVRVGGLLTTFFPTYADKFWQTDKYLFNALQPSIDGLLNNDLTKQEPTFVADAIKLFLQLHQIRERAVLNHLMHDKPASDNDAPNVDLNDPNTTNLDVTIHAHLNSSTMSVNKQALDKEIVEKQKHEARLKYHFYVARTILTQLKSSTNDDLIRSLTTTLNLIDITTDDWTIIKNLRHKSKKVNKYLTMSKRKSNLKLFIKKLSSRIELLRGFDDDNDTTLNESTLTDSSQLNATIISAVPAHIAKSNATTPGSPVMDTAFRGLGKKKRTAKDSLLSQNSTTSSIMPPPPPAPSRSPPLPSSASNARHDKKTTKLPITPVRKPSGEHDSSSCSSPSSSSESENPTSDIENENPQPQIASSVNKRARADATSTESLSPPRESNVNSSRMILRSSARRQQEPTKQNPVSTPSLRQQRKHRRIDLDITPLNTNNNRKKLPPTQSSTPHVSK</sequence>
<dbReference type="Proteomes" id="UP000663828">
    <property type="component" value="Unassembled WGS sequence"/>
</dbReference>
<feature type="compositionally biased region" description="Polar residues" evidence="8">
    <location>
        <begin position="1098"/>
        <end position="1109"/>
    </location>
</feature>
<evidence type="ECO:0000256" key="8">
    <source>
        <dbReference type="SAM" id="MobiDB-lite"/>
    </source>
</evidence>
<name>A0A815AZK7_ADIRI</name>
<feature type="compositionally biased region" description="Polar residues" evidence="8">
    <location>
        <begin position="1185"/>
        <end position="1195"/>
    </location>
</feature>
<feature type="compositionally biased region" description="Low complexity" evidence="8">
    <location>
        <begin position="1077"/>
        <end position="1093"/>
    </location>
</feature>
<dbReference type="InterPro" id="IPR025977">
    <property type="entry name" value="Cnd3_C"/>
</dbReference>
<evidence type="ECO:0000256" key="5">
    <source>
        <dbReference type="ARBA" id="ARBA00022776"/>
    </source>
</evidence>
<gene>
    <name evidence="10" type="ORF">XAT740_LOCUS26878</name>
</gene>
<dbReference type="EMBL" id="CAJNOR010002209">
    <property type="protein sequence ID" value="CAF1262944.1"/>
    <property type="molecule type" value="Genomic_DNA"/>
</dbReference>
<accession>A0A815AZK7</accession>
<dbReference type="Pfam" id="PF12719">
    <property type="entry name" value="Cnd3"/>
    <property type="match status" value="1"/>
</dbReference>
<comment type="similarity">
    <text evidence="2">Belongs to the CND3 (condensin subunit 3) family.</text>
</comment>
<keyword evidence="3" id="KW-0158">Chromosome</keyword>
<keyword evidence="11" id="KW-1185">Reference proteome</keyword>
<keyword evidence="5" id="KW-0498">Mitosis</keyword>
<keyword evidence="4" id="KW-0132">Cell division</keyword>
<dbReference type="PANTHER" id="PTHR14418:SF5">
    <property type="entry name" value="CONDENSIN COMPLEX SUBUNIT 3"/>
    <property type="match status" value="1"/>
</dbReference>
<evidence type="ECO:0000256" key="6">
    <source>
        <dbReference type="ARBA" id="ARBA00023067"/>
    </source>
</evidence>
<evidence type="ECO:0000313" key="10">
    <source>
        <dbReference type="EMBL" id="CAF1262944.1"/>
    </source>
</evidence>
<evidence type="ECO:0000256" key="3">
    <source>
        <dbReference type="ARBA" id="ARBA00022454"/>
    </source>
</evidence>
<keyword evidence="7" id="KW-0131">Cell cycle</keyword>
<dbReference type="AlphaFoldDB" id="A0A815AZK7"/>
<evidence type="ECO:0000259" key="9">
    <source>
        <dbReference type="Pfam" id="PF12719"/>
    </source>
</evidence>
<dbReference type="GO" id="GO:0051301">
    <property type="term" value="P:cell division"/>
    <property type="evidence" value="ECO:0007669"/>
    <property type="project" value="UniProtKB-KW"/>
</dbReference>
<dbReference type="SUPFAM" id="SSF48371">
    <property type="entry name" value="ARM repeat"/>
    <property type="match status" value="1"/>
</dbReference>
<comment type="subcellular location">
    <subcellularLocation>
        <location evidence="1">Chromosome</location>
    </subcellularLocation>
</comment>
<dbReference type="GO" id="GO:0007076">
    <property type="term" value="P:mitotic chromosome condensation"/>
    <property type="evidence" value="ECO:0007669"/>
    <property type="project" value="InterPro"/>
</dbReference>
<evidence type="ECO:0000256" key="2">
    <source>
        <dbReference type="ARBA" id="ARBA00006533"/>
    </source>
</evidence>
<dbReference type="Gene3D" id="1.25.10.10">
    <property type="entry name" value="Leucine-rich Repeat Variant"/>
    <property type="match status" value="1"/>
</dbReference>
<dbReference type="InterPro" id="IPR011989">
    <property type="entry name" value="ARM-like"/>
</dbReference>
<feature type="compositionally biased region" description="Polar residues" evidence="8">
    <location>
        <begin position="1116"/>
        <end position="1134"/>
    </location>
</feature>
<evidence type="ECO:0000313" key="11">
    <source>
        <dbReference type="Proteomes" id="UP000663828"/>
    </source>
</evidence>
<dbReference type="InterPro" id="IPR027165">
    <property type="entry name" value="CND3"/>
</dbReference>
<comment type="caution">
    <text evidence="10">The sequence shown here is derived from an EMBL/GenBank/DDBJ whole genome shotgun (WGS) entry which is preliminary data.</text>
</comment>
<feature type="compositionally biased region" description="Pro residues" evidence="8">
    <location>
        <begin position="1033"/>
        <end position="1047"/>
    </location>
</feature>
<proteinExistence type="inferred from homology"/>